<reference evidence="2" key="1">
    <citation type="submission" date="2022-11" db="UniProtKB">
        <authorList>
            <consortium name="WormBaseParasite"/>
        </authorList>
    </citation>
    <scope>IDENTIFICATION</scope>
</reference>
<accession>A0AC34FZW3</accession>
<dbReference type="WBParaSite" id="ES5_v2.g23093.t1">
    <property type="protein sequence ID" value="ES5_v2.g23093.t1"/>
    <property type="gene ID" value="ES5_v2.g23093"/>
</dbReference>
<evidence type="ECO:0000313" key="2">
    <source>
        <dbReference type="WBParaSite" id="ES5_v2.g23093.t1"/>
    </source>
</evidence>
<organism evidence="1 2">
    <name type="scientific">Panagrolaimus sp. ES5</name>
    <dbReference type="NCBI Taxonomy" id="591445"/>
    <lineage>
        <taxon>Eukaryota</taxon>
        <taxon>Metazoa</taxon>
        <taxon>Ecdysozoa</taxon>
        <taxon>Nematoda</taxon>
        <taxon>Chromadorea</taxon>
        <taxon>Rhabditida</taxon>
        <taxon>Tylenchina</taxon>
        <taxon>Panagrolaimomorpha</taxon>
        <taxon>Panagrolaimoidea</taxon>
        <taxon>Panagrolaimidae</taxon>
        <taxon>Panagrolaimus</taxon>
    </lineage>
</organism>
<name>A0AC34FZW3_9BILA</name>
<sequence>MESLLHPLEKHREAFNEACLQQNINSIVAESLFNQISTEHELAEALNGLTRKESSATEPATSRRSSYIHPRKQSLCVESFSDRHREKPAQLKLEKQIEEAKEKADQLRFIQSRRQLSAGEIEELKDAELIIYESKKKLKRTKDAAARAKRYRIRKANENSGNNNSNPSLETHFEESFISNSPEDLRSSSSTSFNESFPSFAKIPTSSSSPSSRKRPYSPSPIPSFQCPTCDSNFPNLGLFVSHMRTHHLQTSPESDSFFCKICKASYSIASNRLCHMIEHFIENSSIISCQQCSKQFENSTHFRQHFLTCHSEILHR</sequence>
<dbReference type="Proteomes" id="UP000887579">
    <property type="component" value="Unplaced"/>
</dbReference>
<protein>
    <submittedName>
        <fullName evidence="2">C2H2-type domain-containing protein</fullName>
    </submittedName>
</protein>
<proteinExistence type="predicted"/>
<evidence type="ECO:0000313" key="1">
    <source>
        <dbReference type="Proteomes" id="UP000887579"/>
    </source>
</evidence>